<evidence type="ECO:0000313" key="1">
    <source>
        <dbReference type="EMBL" id="PIW75069.1"/>
    </source>
</evidence>
<dbReference type="Proteomes" id="UP000231280">
    <property type="component" value="Unassembled WGS sequence"/>
</dbReference>
<name>A0A2M7IF16_9BACT</name>
<gene>
    <name evidence="1" type="ORF">CO002_04090</name>
</gene>
<dbReference type="AlphaFoldDB" id="A0A2M7IF16"/>
<organism evidence="1 2">
    <name type="scientific">Candidatus Portnoybacteria bacterium CG_4_8_14_3_um_filter_44_10</name>
    <dbReference type="NCBI Taxonomy" id="1974802"/>
    <lineage>
        <taxon>Bacteria</taxon>
        <taxon>Candidatus Portnoyibacteriota</taxon>
    </lineage>
</organism>
<evidence type="ECO:0000313" key="2">
    <source>
        <dbReference type="Proteomes" id="UP000231280"/>
    </source>
</evidence>
<proteinExistence type="predicted"/>
<reference evidence="2" key="1">
    <citation type="submission" date="2017-09" db="EMBL/GenBank/DDBJ databases">
        <title>Depth-based differentiation of microbial function through sediment-hosted aquifers and enrichment of novel symbionts in the deep terrestrial subsurface.</title>
        <authorList>
            <person name="Probst A.J."/>
            <person name="Ladd B."/>
            <person name="Jarett J.K."/>
            <person name="Geller-Mcgrath D.E."/>
            <person name="Sieber C.M.K."/>
            <person name="Emerson J.B."/>
            <person name="Anantharaman K."/>
            <person name="Thomas B.C."/>
            <person name="Malmstrom R."/>
            <person name="Stieglmeier M."/>
            <person name="Klingl A."/>
            <person name="Woyke T."/>
            <person name="Ryan C.M."/>
            <person name="Banfield J.F."/>
        </authorList>
    </citation>
    <scope>NUCLEOTIDE SEQUENCE [LARGE SCALE GENOMIC DNA]</scope>
</reference>
<dbReference type="EMBL" id="PFGX01000115">
    <property type="protein sequence ID" value="PIW75069.1"/>
    <property type="molecule type" value="Genomic_DNA"/>
</dbReference>
<comment type="caution">
    <text evidence="1">The sequence shown here is derived from an EMBL/GenBank/DDBJ whole genome shotgun (WGS) entry which is preliminary data.</text>
</comment>
<sequence>MRIVVRPDLTAILTKEIGPKSGLVVVEKLAGTTPKSAIMFLLAYPNIRYRVFNLADSSAVYFERAEELCPEFGIDFGWFRDRVEYSAGVNLFRTKLSEALGEERVDAIVYWGAAMKCLEPFRGDGEEKYLERFKIETARFGKDHEGRHRAMREFHRQHTQAGLTIDELFGILADDINCLKEGGRIITNFKKDFTRIRRLMAGLGMCSSNYKFSYPNFLKDYEKAVTVWKRK</sequence>
<protein>
    <submittedName>
        <fullName evidence="1">Uncharacterized protein</fullName>
    </submittedName>
</protein>
<accession>A0A2M7IF16</accession>